<name>A0A9J5W9K0_SOLCO</name>
<protein>
    <recommendedName>
        <fullName evidence="2">Putative plant transposon protein domain-containing protein</fullName>
    </recommendedName>
</protein>
<proteinExistence type="predicted"/>
<dbReference type="Pfam" id="PF20167">
    <property type="entry name" value="Transposase_32"/>
    <property type="match status" value="1"/>
</dbReference>
<reference evidence="3 4" key="1">
    <citation type="submission" date="2020-09" db="EMBL/GenBank/DDBJ databases">
        <title>De no assembly of potato wild relative species, Solanum commersonii.</title>
        <authorList>
            <person name="Cho K."/>
        </authorList>
    </citation>
    <scope>NUCLEOTIDE SEQUENCE [LARGE SCALE GENOMIC DNA]</scope>
    <source>
        <strain evidence="3">LZ3.2</strain>
        <tissue evidence="3">Leaf</tissue>
    </source>
</reference>
<dbReference type="Proteomes" id="UP000824120">
    <property type="component" value="Chromosome 12"/>
</dbReference>
<gene>
    <name evidence="3" type="ORF">H5410_062023</name>
</gene>
<feature type="region of interest" description="Disordered" evidence="1">
    <location>
        <begin position="1"/>
        <end position="57"/>
    </location>
</feature>
<comment type="caution">
    <text evidence="3">The sequence shown here is derived from an EMBL/GenBank/DDBJ whole genome shotgun (WGS) entry which is preliminary data.</text>
</comment>
<keyword evidence="4" id="KW-1185">Reference proteome</keyword>
<dbReference type="PANTHER" id="PTHR33180">
    <property type="entry name" value="PHOTOSYSTEM II CP43 REACTION CENTER PROTEIN"/>
    <property type="match status" value="1"/>
</dbReference>
<organism evidence="3 4">
    <name type="scientific">Solanum commersonii</name>
    <name type="common">Commerson's wild potato</name>
    <name type="synonym">Commerson's nightshade</name>
    <dbReference type="NCBI Taxonomy" id="4109"/>
    <lineage>
        <taxon>Eukaryota</taxon>
        <taxon>Viridiplantae</taxon>
        <taxon>Streptophyta</taxon>
        <taxon>Embryophyta</taxon>
        <taxon>Tracheophyta</taxon>
        <taxon>Spermatophyta</taxon>
        <taxon>Magnoliopsida</taxon>
        <taxon>eudicotyledons</taxon>
        <taxon>Gunneridae</taxon>
        <taxon>Pentapetalae</taxon>
        <taxon>asterids</taxon>
        <taxon>lamiids</taxon>
        <taxon>Solanales</taxon>
        <taxon>Solanaceae</taxon>
        <taxon>Solanoideae</taxon>
        <taxon>Solaneae</taxon>
        <taxon>Solanum</taxon>
    </lineage>
</organism>
<dbReference type="InterPro" id="IPR046796">
    <property type="entry name" value="Transposase_32_dom"/>
</dbReference>
<feature type="compositionally biased region" description="Polar residues" evidence="1">
    <location>
        <begin position="1"/>
        <end position="11"/>
    </location>
</feature>
<dbReference type="PANTHER" id="PTHR33180:SF31">
    <property type="entry name" value="POLYPROTEIN PROTEIN"/>
    <property type="match status" value="1"/>
</dbReference>
<feature type="domain" description="Putative plant transposon protein" evidence="2">
    <location>
        <begin position="102"/>
        <end position="212"/>
    </location>
</feature>
<dbReference type="EMBL" id="JACXVP010000012">
    <property type="protein sequence ID" value="KAG5572257.1"/>
    <property type="molecule type" value="Genomic_DNA"/>
</dbReference>
<evidence type="ECO:0000313" key="3">
    <source>
        <dbReference type="EMBL" id="KAG5572257.1"/>
    </source>
</evidence>
<dbReference type="AlphaFoldDB" id="A0A9J5W9K0"/>
<accession>A0A9J5W9K0</accession>
<evidence type="ECO:0000256" key="1">
    <source>
        <dbReference type="SAM" id="MobiDB-lite"/>
    </source>
</evidence>
<evidence type="ECO:0000313" key="4">
    <source>
        <dbReference type="Proteomes" id="UP000824120"/>
    </source>
</evidence>
<evidence type="ECO:0000259" key="2">
    <source>
        <dbReference type="Pfam" id="PF20167"/>
    </source>
</evidence>
<dbReference type="OrthoDB" id="1306244at2759"/>
<feature type="compositionally biased region" description="Low complexity" evidence="1">
    <location>
        <begin position="39"/>
        <end position="56"/>
    </location>
</feature>
<sequence>MVLTNLTTQPQKKAKGITINEGGRREEPLTHQRSRRQARSQSSLTTIPATATPPETDLVPAQEPPVAPAPPIIPPPILLNRLKGDGGLEGKYPDVIDTLRYYEFEKFTRPQGPYIPSWVREFYTAYGELVPKNKKKASEFRPGLPILQSLDNSKGWLAPLISDTTPRWIEVGALIEKRDLNIAARFWFGFISNTIMPSQNESILHYPKAAFLVLITELCQHAGVPRDTTKGIEITLSSSIDIRCIEAEYTREEVDRRIAALADTSPEVDVDMLQAEASSPTLAYEPSGVSSSSQLTKITQAMILKMGNLAYLSNVRVTRLKRSIPGMIDTEVEDLRKDVDYLKSINFTSFMRGADDEDAPETLGISSATTEDLQRGGIANDESNVETDKELIVVHEKEMRESRDDSIFRDFPDLVETVVQPVTQTCVADRVLSPKGKDQIGGEMEQSVCRRAVPQSSTMLPNDPGCKDAKGKS</sequence>
<feature type="region of interest" description="Disordered" evidence="1">
    <location>
        <begin position="437"/>
        <end position="473"/>
    </location>
</feature>